<sequence length="52" mass="6235">MEKLRTIKELFNFLWERKLWWLIPMIFIFLVIGLLIVTIGSSPLAPIIYPLF</sequence>
<dbReference type="InterPro" id="IPR046031">
    <property type="entry name" value="DUF5989"/>
</dbReference>
<keyword evidence="1" id="KW-0812">Transmembrane</keyword>
<keyword evidence="1" id="KW-1133">Transmembrane helix</keyword>
<name>A0A0G0EPF4_9BACT</name>
<keyword evidence="1" id="KW-0472">Membrane</keyword>
<proteinExistence type="predicted"/>
<gene>
    <name evidence="2" type="ORF">US19_C0047G0005</name>
</gene>
<dbReference type="Proteomes" id="UP000034492">
    <property type="component" value="Unassembled WGS sequence"/>
</dbReference>
<feature type="transmembrane region" description="Helical" evidence="1">
    <location>
        <begin position="21"/>
        <end position="49"/>
    </location>
</feature>
<dbReference type="Pfam" id="PF19451">
    <property type="entry name" value="DUF5989"/>
    <property type="match status" value="1"/>
</dbReference>
<accession>A0A0G0EPF4</accession>
<comment type="caution">
    <text evidence="2">The sequence shown here is derived from an EMBL/GenBank/DDBJ whole genome shotgun (WGS) entry which is preliminary data.</text>
</comment>
<reference evidence="2 3" key="1">
    <citation type="journal article" date="2015" name="Nature">
        <title>rRNA introns, odd ribosomes, and small enigmatic genomes across a large radiation of phyla.</title>
        <authorList>
            <person name="Brown C.T."/>
            <person name="Hug L.A."/>
            <person name="Thomas B.C."/>
            <person name="Sharon I."/>
            <person name="Castelle C.J."/>
            <person name="Singh A."/>
            <person name="Wilkins M.J."/>
            <person name="Williams K.H."/>
            <person name="Banfield J.F."/>
        </authorList>
    </citation>
    <scope>NUCLEOTIDE SEQUENCE [LARGE SCALE GENOMIC DNA]</scope>
</reference>
<dbReference type="EMBL" id="LBSA01000047">
    <property type="protein sequence ID" value="KKQ07387.1"/>
    <property type="molecule type" value="Genomic_DNA"/>
</dbReference>
<dbReference type="AlphaFoldDB" id="A0A0G0EPF4"/>
<evidence type="ECO:0000313" key="2">
    <source>
        <dbReference type="EMBL" id="KKQ07387.1"/>
    </source>
</evidence>
<protein>
    <submittedName>
        <fullName evidence="2">Uncharacterized protein</fullName>
    </submittedName>
</protein>
<evidence type="ECO:0000313" key="3">
    <source>
        <dbReference type="Proteomes" id="UP000034492"/>
    </source>
</evidence>
<organism evidence="2 3">
    <name type="scientific">Candidatus Daviesbacteria bacterium GW2011_GWB1_36_5</name>
    <dbReference type="NCBI Taxonomy" id="1618426"/>
    <lineage>
        <taxon>Bacteria</taxon>
        <taxon>Candidatus Daviesiibacteriota</taxon>
    </lineage>
</organism>
<evidence type="ECO:0000256" key="1">
    <source>
        <dbReference type="SAM" id="Phobius"/>
    </source>
</evidence>